<comment type="caution">
    <text evidence="1">The sequence shown here is derived from an EMBL/GenBank/DDBJ whole genome shotgun (WGS) entry which is preliminary data.</text>
</comment>
<organism evidence="1 2">
    <name type="scientific">Dallia pectoralis</name>
    <name type="common">Alaska blackfish</name>
    <dbReference type="NCBI Taxonomy" id="75939"/>
    <lineage>
        <taxon>Eukaryota</taxon>
        <taxon>Metazoa</taxon>
        <taxon>Chordata</taxon>
        <taxon>Craniata</taxon>
        <taxon>Vertebrata</taxon>
        <taxon>Euteleostomi</taxon>
        <taxon>Actinopterygii</taxon>
        <taxon>Neopterygii</taxon>
        <taxon>Teleostei</taxon>
        <taxon>Protacanthopterygii</taxon>
        <taxon>Esociformes</taxon>
        <taxon>Umbridae</taxon>
        <taxon>Dallia</taxon>
    </lineage>
</organism>
<gene>
    <name evidence="1" type="ORF">DPEC_G00105390</name>
</gene>
<reference evidence="1" key="1">
    <citation type="submission" date="2021-05" db="EMBL/GenBank/DDBJ databases">
        <authorList>
            <person name="Pan Q."/>
            <person name="Jouanno E."/>
            <person name="Zahm M."/>
            <person name="Klopp C."/>
            <person name="Cabau C."/>
            <person name="Louis A."/>
            <person name="Berthelot C."/>
            <person name="Parey E."/>
            <person name="Roest Crollius H."/>
            <person name="Montfort J."/>
            <person name="Robinson-Rechavi M."/>
            <person name="Bouchez O."/>
            <person name="Lampietro C."/>
            <person name="Lopez Roques C."/>
            <person name="Donnadieu C."/>
            <person name="Postlethwait J."/>
            <person name="Bobe J."/>
            <person name="Dillon D."/>
            <person name="Chandos A."/>
            <person name="von Hippel F."/>
            <person name="Guiguen Y."/>
        </authorList>
    </citation>
    <scope>NUCLEOTIDE SEQUENCE</scope>
    <source>
        <strain evidence="1">YG-Jan2019</strain>
    </source>
</reference>
<name>A0ACC2GY99_DALPE</name>
<evidence type="ECO:0000313" key="1">
    <source>
        <dbReference type="EMBL" id="KAJ8008487.1"/>
    </source>
</evidence>
<evidence type="ECO:0000313" key="2">
    <source>
        <dbReference type="Proteomes" id="UP001157502"/>
    </source>
</evidence>
<protein>
    <submittedName>
        <fullName evidence="1">Uncharacterized protein</fullName>
    </submittedName>
</protein>
<dbReference type="EMBL" id="CM055735">
    <property type="protein sequence ID" value="KAJ8008487.1"/>
    <property type="molecule type" value="Genomic_DNA"/>
</dbReference>
<keyword evidence="2" id="KW-1185">Reference proteome</keyword>
<sequence length="442" mass="49640">MKPWGKVNSGSSVCVCVCLLRSDGPVLSIIYQWIHTNIHIAMSRKKQKEEYYRSFSVTETRTHEKGHTEYKLMARFVSKRRPEDVKEVVVWRRYSELKKLHGELAYTHRNLFRREEEFPPFSPAHLFGRFEDGVIEERRSAAEIMLQFTTNIPALYNSPQLKDFFRGGEVVRPLEPTPLSSTPLPPPLIPLPQRPGSDPVEEQEGAEAPVQPQDQGVFLGTDVGEPEVAAEAYCEMAVTPSEEDVPDLPDLPDDLELDDRVPSPFQPCLLTTDQSQSQHSQEEFDSLFDSVAGEGHTEASPPPPLSDNDLAIFDPCAKEDQPNASHHHSELLSRPLTNPEGGEAGYLTQAANEISAALAREKEGEYSSAILKYKAAADILITGVKGDPDPQRREANGRARPATDTNQKRNIRNTKPTAFTQSERVEWFPCTRLSDRKQRSRS</sequence>
<proteinExistence type="predicted"/>
<accession>A0ACC2GY99</accession>
<dbReference type="Proteomes" id="UP001157502">
    <property type="component" value="Chromosome 8"/>
</dbReference>